<gene>
    <name evidence="1" type="ORF">FJW00_04000</name>
</gene>
<organism evidence="1 2">
    <name type="scientific">Pantoea anthophila</name>
    <dbReference type="NCBI Taxonomy" id="470931"/>
    <lineage>
        <taxon>Bacteria</taxon>
        <taxon>Pseudomonadati</taxon>
        <taxon>Pseudomonadota</taxon>
        <taxon>Gammaproteobacteria</taxon>
        <taxon>Enterobacterales</taxon>
        <taxon>Erwiniaceae</taxon>
        <taxon>Pantoea</taxon>
    </lineage>
</organism>
<name>A0ABY2ZDG5_9GAMM</name>
<evidence type="ECO:0000313" key="2">
    <source>
        <dbReference type="Proteomes" id="UP000316142"/>
    </source>
</evidence>
<dbReference type="PROSITE" id="PS51257">
    <property type="entry name" value="PROKAR_LIPOPROTEIN"/>
    <property type="match status" value="1"/>
</dbReference>
<proteinExistence type="predicted"/>
<dbReference type="InterPro" id="IPR058979">
    <property type="entry name" value="LysC-like"/>
</dbReference>
<evidence type="ECO:0000313" key="1">
    <source>
        <dbReference type="EMBL" id="TPV31075.1"/>
    </source>
</evidence>
<protein>
    <recommendedName>
        <fullName evidence="3">Peptidase</fullName>
    </recommendedName>
</protein>
<comment type="caution">
    <text evidence="1">The sequence shown here is derived from an EMBL/GenBank/DDBJ whole genome shotgun (WGS) entry which is preliminary data.</text>
</comment>
<keyword evidence="2" id="KW-1185">Reference proteome</keyword>
<reference evidence="1 2" key="1">
    <citation type="submission" date="2019-06" db="EMBL/GenBank/DDBJ databases">
        <title>Taxogenomics and systematics of the genus Pantoea.</title>
        <authorList>
            <person name="Tambong J.T."/>
        </authorList>
    </citation>
    <scope>NUCLEOTIDE SEQUENCE [LARGE SCALE GENOMIC DNA]</scope>
    <source>
        <strain evidence="1 2">LMG 2558</strain>
    </source>
</reference>
<dbReference type="EMBL" id="VHIZ01000022">
    <property type="protein sequence ID" value="TPV31075.1"/>
    <property type="molecule type" value="Genomic_DNA"/>
</dbReference>
<dbReference type="Proteomes" id="UP000316142">
    <property type="component" value="Unassembled WGS sequence"/>
</dbReference>
<dbReference type="Pfam" id="PF23793">
    <property type="entry name" value="LysC"/>
    <property type="match status" value="1"/>
</dbReference>
<accession>A0ABY2ZDG5</accession>
<evidence type="ECO:0008006" key="3">
    <source>
        <dbReference type="Google" id="ProtNLM"/>
    </source>
</evidence>
<sequence length="100" mass="11263">MQRASAEWWLFASWSRVTAVLLNLCLILLLTSCVRTGTKYVPVPPVPIPVSLLADCAVPLIPDPLTWGDSLELNERLLNALEQCNHDKAGIRQIERERQK</sequence>